<keyword evidence="12" id="KW-0597">Phosphoprotein</keyword>
<keyword evidence="5 12" id="KW-0808">Transferase</keyword>
<evidence type="ECO:0000256" key="2">
    <source>
        <dbReference type="ARBA" id="ARBA00008142"/>
    </source>
</evidence>
<keyword evidence="7 12" id="KW-0547">Nucleotide-binding</keyword>
<dbReference type="InterPro" id="IPR001564">
    <property type="entry name" value="Nucleoside_diP_kinase"/>
</dbReference>
<dbReference type="SMART" id="SM00562">
    <property type="entry name" value="NDK"/>
    <property type="match status" value="1"/>
</dbReference>
<dbReference type="InterPro" id="IPR034907">
    <property type="entry name" value="NDK-like_dom"/>
</dbReference>
<evidence type="ECO:0000256" key="4">
    <source>
        <dbReference type="ARBA" id="ARBA00017632"/>
    </source>
</evidence>
<comment type="subunit">
    <text evidence="12">Homotetramer.</text>
</comment>
<dbReference type="InterPro" id="IPR036850">
    <property type="entry name" value="NDK-like_dom_sf"/>
</dbReference>
<feature type="active site" description="Pros-phosphohistidine intermediate" evidence="12 13">
    <location>
        <position position="118"/>
    </location>
</feature>
<comment type="catalytic activity">
    <reaction evidence="12">
        <text>a ribonucleoside 5'-diphosphate + ATP = a ribonucleoside 5'-triphosphate + ADP</text>
        <dbReference type="Rhea" id="RHEA:18113"/>
        <dbReference type="ChEBI" id="CHEBI:30616"/>
        <dbReference type="ChEBI" id="CHEBI:57930"/>
        <dbReference type="ChEBI" id="CHEBI:61557"/>
        <dbReference type="ChEBI" id="CHEBI:456216"/>
        <dbReference type="EC" id="2.7.4.6"/>
    </reaction>
</comment>
<evidence type="ECO:0000256" key="3">
    <source>
        <dbReference type="ARBA" id="ARBA00012966"/>
    </source>
</evidence>
<proteinExistence type="inferred from homology"/>
<dbReference type="GO" id="GO:0006183">
    <property type="term" value="P:GTP biosynthetic process"/>
    <property type="evidence" value="ECO:0007669"/>
    <property type="project" value="UniProtKB-UniRule"/>
</dbReference>
<evidence type="ECO:0000256" key="8">
    <source>
        <dbReference type="ARBA" id="ARBA00022777"/>
    </source>
</evidence>
<keyword evidence="11 12" id="KW-0546">Nucleotide metabolism</keyword>
<reference evidence="17 18" key="1">
    <citation type="journal article" date="2013" name="Genome Announc.">
        <title>Draft Genome Sequence of an Anaerobic and Extremophilic Bacterium, Caldanaerobacter yonseiensis, Isolated from a Geothermal Hot Stream.</title>
        <authorList>
            <person name="Lee S.J."/>
            <person name="Lee Y.J."/>
            <person name="Park G.S."/>
            <person name="Kim B.C."/>
            <person name="Lee S.J."/>
            <person name="Shin J.H."/>
            <person name="Lee D.W."/>
        </authorList>
    </citation>
    <scope>NUCLEOTIDE SEQUENCE [LARGE SCALE GENOMIC DNA]</scope>
    <source>
        <strain evidence="17 18">KB-1</strain>
    </source>
</reference>
<feature type="domain" description="Nucleoside diphosphate kinase-like" evidence="16">
    <location>
        <begin position="4"/>
        <end position="137"/>
    </location>
</feature>
<evidence type="ECO:0000256" key="12">
    <source>
        <dbReference type="HAMAP-Rule" id="MF_00451"/>
    </source>
</evidence>
<dbReference type="GO" id="GO:0006241">
    <property type="term" value="P:CTP biosynthetic process"/>
    <property type="evidence" value="ECO:0007669"/>
    <property type="project" value="UniProtKB-UniRule"/>
</dbReference>
<evidence type="ECO:0000256" key="15">
    <source>
        <dbReference type="RuleBase" id="RU004013"/>
    </source>
</evidence>
<comment type="cofactor">
    <cofactor evidence="1 12">
        <name>Mg(2+)</name>
        <dbReference type="ChEBI" id="CHEBI:18420"/>
    </cofactor>
</comment>
<dbReference type="EC" id="2.7.4.6" evidence="3 12"/>
<dbReference type="PANTHER" id="PTHR11349">
    <property type="entry name" value="NUCLEOSIDE DIPHOSPHATE KINASE"/>
    <property type="match status" value="1"/>
</dbReference>
<feature type="binding site" evidence="12 13">
    <location>
        <position position="60"/>
    </location>
    <ligand>
        <name>ATP</name>
        <dbReference type="ChEBI" id="CHEBI:30616"/>
    </ligand>
</feature>
<dbReference type="Gene3D" id="3.30.70.141">
    <property type="entry name" value="Nucleoside diphosphate kinase-like domain"/>
    <property type="match status" value="1"/>
</dbReference>
<gene>
    <name evidence="12" type="primary">ndk</name>
    <name evidence="17" type="ORF">O163_11970</name>
</gene>
<keyword evidence="6 12" id="KW-0479">Metal-binding</keyword>
<evidence type="ECO:0000256" key="11">
    <source>
        <dbReference type="ARBA" id="ARBA00023080"/>
    </source>
</evidence>
<evidence type="ECO:0000256" key="6">
    <source>
        <dbReference type="ARBA" id="ARBA00022723"/>
    </source>
</evidence>
<accession>U5CQ68</accession>
<dbReference type="AlphaFoldDB" id="U5CQ68"/>
<dbReference type="Proteomes" id="UP000016856">
    <property type="component" value="Unassembled WGS sequence"/>
</dbReference>
<dbReference type="EMBL" id="AXDC01000040">
    <property type="protein sequence ID" value="ERM91101.1"/>
    <property type="molecule type" value="Genomic_DNA"/>
</dbReference>
<dbReference type="Pfam" id="PF00334">
    <property type="entry name" value="NDK"/>
    <property type="match status" value="1"/>
</dbReference>
<dbReference type="GO" id="GO:0046872">
    <property type="term" value="F:metal ion binding"/>
    <property type="evidence" value="ECO:0007669"/>
    <property type="project" value="UniProtKB-KW"/>
</dbReference>
<keyword evidence="12" id="KW-0963">Cytoplasm</keyword>
<sequence>MIFMELTLAIVKPDGVKRGLIGEILKRYENKGLRLKAAKVVTPSIELLEKHYEEHKGKPFFKPLIEYMSSGPVFAMVLEGENAVKLVRMINGATKVEDALPGTIRGDFASSTTYNVVHGSDSVESAKREIALWFPELIL</sequence>
<comment type="catalytic activity">
    <reaction evidence="12 15">
        <text>a 2'-deoxyribonucleoside 5'-diphosphate + ATP = a 2'-deoxyribonucleoside 5'-triphosphate + ADP</text>
        <dbReference type="Rhea" id="RHEA:44640"/>
        <dbReference type="ChEBI" id="CHEBI:30616"/>
        <dbReference type="ChEBI" id="CHEBI:61560"/>
        <dbReference type="ChEBI" id="CHEBI:73316"/>
        <dbReference type="ChEBI" id="CHEBI:456216"/>
        <dbReference type="EC" id="2.7.4.6"/>
    </reaction>
</comment>
<dbReference type="CDD" id="cd04413">
    <property type="entry name" value="NDPk_I"/>
    <property type="match status" value="1"/>
</dbReference>
<comment type="function">
    <text evidence="12">Major role in the synthesis of nucleoside triphosphates other than ATP. The ATP gamma phosphate is transferred to the NDP beta phosphate via a ping-pong mechanism, using a phosphorylated active-site intermediate.</text>
</comment>
<feature type="binding site" evidence="12 13">
    <location>
        <position position="94"/>
    </location>
    <ligand>
        <name>ATP</name>
        <dbReference type="ChEBI" id="CHEBI:30616"/>
    </ligand>
</feature>
<protein>
    <recommendedName>
        <fullName evidence="4 12">Nucleoside diphosphate kinase</fullName>
        <shortName evidence="12">NDK</shortName>
        <shortName evidence="12">NDP kinase</shortName>
        <ecNumber evidence="3 12">2.7.4.6</ecNumber>
    </recommendedName>
    <alternativeName>
        <fullName evidence="12">Nucleoside-2-P kinase</fullName>
    </alternativeName>
</protein>
<evidence type="ECO:0000256" key="14">
    <source>
        <dbReference type="RuleBase" id="RU004011"/>
    </source>
</evidence>
<keyword evidence="10 12" id="KW-0460">Magnesium</keyword>
<evidence type="ECO:0000313" key="18">
    <source>
        <dbReference type="Proteomes" id="UP000016856"/>
    </source>
</evidence>
<dbReference type="GO" id="GO:0006228">
    <property type="term" value="P:UTP biosynthetic process"/>
    <property type="evidence" value="ECO:0007669"/>
    <property type="project" value="UniProtKB-UniRule"/>
</dbReference>
<feature type="binding site" evidence="12 13">
    <location>
        <position position="105"/>
    </location>
    <ligand>
        <name>ATP</name>
        <dbReference type="ChEBI" id="CHEBI:30616"/>
    </ligand>
</feature>
<comment type="caution">
    <text evidence="17">The sequence shown here is derived from an EMBL/GenBank/DDBJ whole genome shotgun (WGS) entry which is preliminary data.</text>
</comment>
<dbReference type="PRINTS" id="PR01243">
    <property type="entry name" value="NUCDPKINASE"/>
</dbReference>
<keyword evidence="9 12" id="KW-0067">ATP-binding</keyword>
<dbReference type="NCBIfam" id="NF001908">
    <property type="entry name" value="PRK00668.1"/>
    <property type="match status" value="1"/>
</dbReference>
<organism evidence="17 18">
    <name type="scientific">Caldanaerobacter subterraneus subsp. yonseiensis KB-1</name>
    <dbReference type="NCBI Taxonomy" id="1388761"/>
    <lineage>
        <taxon>Bacteria</taxon>
        <taxon>Bacillati</taxon>
        <taxon>Bacillota</taxon>
        <taxon>Clostridia</taxon>
        <taxon>Thermoanaerobacterales</taxon>
        <taxon>Thermoanaerobacteraceae</taxon>
        <taxon>Caldanaerobacter</taxon>
    </lineage>
</organism>
<comment type="subcellular location">
    <subcellularLocation>
        <location evidence="12">Cytoplasm</location>
    </subcellularLocation>
</comment>
<dbReference type="PROSITE" id="PS00469">
    <property type="entry name" value="NDPK"/>
    <property type="match status" value="1"/>
</dbReference>
<dbReference type="GO" id="GO:0004550">
    <property type="term" value="F:nucleoside diphosphate kinase activity"/>
    <property type="evidence" value="ECO:0007669"/>
    <property type="project" value="UniProtKB-UniRule"/>
</dbReference>
<evidence type="ECO:0000256" key="10">
    <source>
        <dbReference type="ARBA" id="ARBA00022842"/>
    </source>
</evidence>
<evidence type="ECO:0000256" key="1">
    <source>
        <dbReference type="ARBA" id="ARBA00001946"/>
    </source>
</evidence>
<dbReference type="SUPFAM" id="SSF54919">
    <property type="entry name" value="Nucleoside diphosphate kinase, NDK"/>
    <property type="match status" value="1"/>
</dbReference>
<dbReference type="PROSITE" id="PS51374">
    <property type="entry name" value="NDPK_LIKE"/>
    <property type="match status" value="1"/>
</dbReference>
<evidence type="ECO:0000313" key="17">
    <source>
        <dbReference type="EMBL" id="ERM91101.1"/>
    </source>
</evidence>
<evidence type="ECO:0000256" key="5">
    <source>
        <dbReference type="ARBA" id="ARBA00022679"/>
    </source>
</evidence>
<feature type="binding site" evidence="12 13">
    <location>
        <position position="88"/>
    </location>
    <ligand>
        <name>ATP</name>
        <dbReference type="ChEBI" id="CHEBI:30616"/>
    </ligand>
</feature>
<keyword evidence="8 12" id="KW-0418">Kinase</keyword>
<evidence type="ECO:0000259" key="16">
    <source>
        <dbReference type="SMART" id="SM00562"/>
    </source>
</evidence>
<feature type="binding site" evidence="12 13">
    <location>
        <position position="115"/>
    </location>
    <ligand>
        <name>ATP</name>
        <dbReference type="ChEBI" id="CHEBI:30616"/>
    </ligand>
</feature>
<dbReference type="HAMAP" id="MF_00451">
    <property type="entry name" value="NDP_kinase"/>
    <property type="match status" value="1"/>
</dbReference>
<dbReference type="GO" id="GO:0005737">
    <property type="term" value="C:cytoplasm"/>
    <property type="evidence" value="ECO:0007669"/>
    <property type="project" value="UniProtKB-SubCell"/>
</dbReference>
<feature type="binding site" evidence="12 13">
    <location>
        <position position="12"/>
    </location>
    <ligand>
        <name>ATP</name>
        <dbReference type="ChEBI" id="CHEBI:30616"/>
    </ligand>
</feature>
<evidence type="ECO:0000256" key="13">
    <source>
        <dbReference type="PROSITE-ProRule" id="PRU00706"/>
    </source>
</evidence>
<evidence type="ECO:0000256" key="9">
    <source>
        <dbReference type="ARBA" id="ARBA00022840"/>
    </source>
</evidence>
<name>U5CQ68_CALSX</name>
<dbReference type="InterPro" id="IPR023005">
    <property type="entry name" value="Nucleoside_diP_kinase_AS"/>
</dbReference>
<dbReference type="PATRIC" id="fig|1388761.3.peg.2405"/>
<comment type="similarity">
    <text evidence="2 12 13 14">Belongs to the NDK family.</text>
</comment>
<dbReference type="FunFam" id="3.30.70.141:FF:000003">
    <property type="entry name" value="Nucleoside diphosphate kinase"/>
    <property type="match status" value="1"/>
</dbReference>
<dbReference type="GO" id="GO:0005524">
    <property type="term" value="F:ATP binding"/>
    <property type="evidence" value="ECO:0007669"/>
    <property type="project" value="UniProtKB-UniRule"/>
</dbReference>
<evidence type="ECO:0000256" key="7">
    <source>
        <dbReference type="ARBA" id="ARBA00022741"/>
    </source>
</evidence>